<dbReference type="GO" id="GO:0051082">
    <property type="term" value="F:unfolded protein binding"/>
    <property type="evidence" value="ECO:0007669"/>
    <property type="project" value="TreeGrafter"/>
</dbReference>
<dbReference type="SMART" id="SM00883">
    <property type="entry name" value="Cpn10"/>
    <property type="match status" value="1"/>
</dbReference>
<dbReference type="PANTHER" id="PTHR10772:SF58">
    <property type="entry name" value="CO-CHAPERONIN GROES"/>
    <property type="match status" value="1"/>
</dbReference>
<dbReference type="RefSeq" id="WP_003143273.1">
    <property type="nucleotide sequence ID" value="NZ_BTRM01000003.1"/>
</dbReference>
<reference evidence="6" key="4">
    <citation type="submission" date="2017-12" db="EMBL/GenBank/DDBJ databases">
        <title>FDA dAtabase for Regulatory Grade micrObial Sequences (FDA-ARGOS): Supporting development and validation of Infectious Disease Dx tests.</title>
        <authorList>
            <person name="Campos J."/>
            <person name="Goldberg B."/>
            <person name="Tallon L.J."/>
            <person name="Sadzewicz L."/>
            <person name="Sengamalay N."/>
            <person name="Ott S."/>
            <person name="Godinez A."/>
            <person name="Nagaraj S."/>
            <person name="Vyas G."/>
            <person name="Aluvathingal J."/>
            <person name="Nadendla S."/>
            <person name="Geyer C."/>
            <person name="Nandy P."/>
            <person name="Hobson J."/>
            <person name="Sichtig H."/>
        </authorList>
    </citation>
    <scope>NUCLEOTIDE SEQUENCE</scope>
    <source>
        <strain evidence="6">FDAARGOS_249</strain>
    </source>
</reference>
<dbReference type="EMBL" id="CP014164">
    <property type="protein sequence ID" value="AMC01764.1"/>
    <property type="molecule type" value="Genomic_DNA"/>
</dbReference>
<dbReference type="Proteomes" id="UP000066986">
    <property type="component" value="Chromosome"/>
</dbReference>
<dbReference type="Gene3D" id="2.30.33.40">
    <property type="entry name" value="GroES chaperonin"/>
    <property type="match status" value="1"/>
</dbReference>
<organism evidence="6 8">
    <name type="scientific">Aerococcus viridans</name>
    <dbReference type="NCBI Taxonomy" id="1377"/>
    <lineage>
        <taxon>Bacteria</taxon>
        <taxon>Bacillati</taxon>
        <taxon>Bacillota</taxon>
        <taxon>Bacilli</taxon>
        <taxon>Lactobacillales</taxon>
        <taxon>Aerococcaceae</taxon>
        <taxon>Aerococcus</taxon>
    </lineage>
</organism>
<reference evidence="8" key="3">
    <citation type="submission" date="2017-12" db="EMBL/GenBank/DDBJ databases">
        <title>FDA dAtabase for Regulatory Grade micrObial Sequences (FDA-ARGOS): Supporting development and validation of Infectious Disease Dx tests.</title>
        <authorList>
            <person name="Hoffmann M."/>
            <person name="Allard M."/>
            <person name="Evans P."/>
            <person name="Brown E."/>
            <person name="Tallon L."/>
            <person name="Sadzewicz L."/>
            <person name="Sengamalay N."/>
            <person name="Ott S."/>
            <person name="Godinez A."/>
            <person name="Nagaraj S."/>
            <person name="Vavikolanu K."/>
            <person name="Aluvathingal J."/>
            <person name="Nadendla S."/>
            <person name="Sichtig H."/>
        </authorList>
    </citation>
    <scope>NUCLEOTIDE SEQUENCE [LARGE SCALE GENOMIC DNA]</scope>
    <source>
        <strain evidence="8">FDAARGOS_249</strain>
    </source>
</reference>
<proteinExistence type="inferred from homology"/>
<reference evidence="5 7" key="1">
    <citation type="journal article" date="2016" name="Genome Announc.">
        <title>Complete Genome Sequences of Aerococcus christensenii CCUG 28831T, Aerococcus sanguinicola CCUG 43001T, Aerococcus urinae CCUG 36881T, Aerococcus urinaeequi CCUG 28094T, Aerococcus urinaehominis CCUG 42038 BT, and Aerococcus viridans CCUG 4311T.</title>
        <authorList>
            <person name="Carkaci D."/>
            <person name="Dargis R."/>
            <person name="Nielsen X.C."/>
            <person name="Skovgaard O."/>
            <person name="Fuursted K."/>
            <person name="Christensen J.J."/>
        </authorList>
    </citation>
    <scope>NUCLEOTIDE SEQUENCE [LARGE SCALE GENOMIC DNA]</scope>
    <source>
        <strain evidence="5 7">CCUG4311</strain>
    </source>
</reference>
<evidence type="ECO:0000256" key="3">
    <source>
        <dbReference type="HAMAP-Rule" id="MF_00580"/>
    </source>
</evidence>
<dbReference type="AlphaFoldDB" id="A0A2J9PMN7"/>
<evidence type="ECO:0000256" key="4">
    <source>
        <dbReference type="RuleBase" id="RU000535"/>
    </source>
</evidence>
<evidence type="ECO:0000313" key="5">
    <source>
        <dbReference type="EMBL" id="AMC01764.1"/>
    </source>
</evidence>
<dbReference type="PRINTS" id="PR00297">
    <property type="entry name" value="CHAPERONIN10"/>
</dbReference>
<dbReference type="HAMAP" id="MF_00580">
    <property type="entry name" value="CH10"/>
    <property type="match status" value="1"/>
</dbReference>
<dbReference type="PANTHER" id="PTHR10772">
    <property type="entry name" value="10 KDA HEAT SHOCK PROTEIN"/>
    <property type="match status" value="1"/>
</dbReference>
<keyword evidence="3" id="KW-0963">Cytoplasm</keyword>
<evidence type="ECO:0000313" key="8">
    <source>
        <dbReference type="Proteomes" id="UP000192813"/>
    </source>
</evidence>
<dbReference type="SUPFAM" id="SSF50129">
    <property type="entry name" value="GroES-like"/>
    <property type="match status" value="1"/>
</dbReference>
<dbReference type="GO" id="GO:0044183">
    <property type="term" value="F:protein folding chaperone"/>
    <property type="evidence" value="ECO:0007669"/>
    <property type="project" value="InterPro"/>
</dbReference>
<dbReference type="CDD" id="cd00320">
    <property type="entry name" value="cpn10"/>
    <property type="match status" value="1"/>
</dbReference>
<reference evidence="7" key="2">
    <citation type="submission" date="2016-01" db="EMBL/GenBank/DDBJ databases">
        <title>Six Aerococcus type strain genome sequencing and assembly using PacBio and Illumina Hiseq.</title>
        <authorList>
            <person name="Carkaci D."/>
            <person name="Dargis R."/>
            <person name="Nielsen X.C."/>
            <person name="Skovgaard O."/>
            <person name="Fuursted K."/>
            <person name="Christensen J.J."/>
        </authorList>
    </citation>
    <scope>NUCLEOTIDE SEQUENCE [LARGE SCALE GENOMIC DNA]</scope>
    <source>
        <strain evidence="7">CCUG4311</strain>
    </source>
</reference>
<name>A0A2J9PMN7_9LACT</name>
<gene>
    <name evidence="3" type="primary">groES</name>
    <name evidence="3" type="synonym">groS</name>
    <name evidence="6" type="ORF">A6J77_005010</name>
    <name evidence="5" type="ORF">AWM76_09505</name>
</gene>
<dbReference type="GO" id="GO:0005524">
    <property type="term" value="F:ATP binding"/>
    <property type="evidence" value="ECO:0007669"/>
    <property type="project" value="InterPro"/>
</dbReference>
<keyword evidence="2 3" id="KW-0143">Chaperone</keyword>
<dbReference type="InterPro" id="IPR037124">
    <property type="entry name" value="Chaperonin_GroES_sf"/>
</dbReference>
<dbReference type="EMBL" id="NBTM02000001">
    <property type="protein sequence ID" value="PNL91609.1"/>
    <property type="molecule type" value="Genomic_DNA"/>
</dbReference>
<comment type="similarity">
    <text evidence="1 3 4">Belongs to the GroES chaperonin family.</text>
</comment>
<dbReference type="InterPro" id="IPR020818">
    <property type="entry name" value="Chaperonin_GroES"/>
</dbReference>
<dbReference type="GO" id="GO:0005737">
    <property type="term" value="C:cytoplasm"/>
    <property type="evidence" value="ECO:0007669"/>
    <property type="project" value="UniProtKB-SubCell"/>
</dbReference>
<dbReference type="GO" id="GO:0046872">
    <property type="term" value="F:metal ion binding"/>
    <property type="evidence" value="ECO:0007669"/>
    <property type="project" value="TreeGrafter"/>
</dbReference>
<comment type="function">
    <text evidence="3 4">Together with the chaperonin GroEL, plays an essential role in assisting protein folding. The GroEL-GroES system forms a nano-cage that allows encapsulation of the non-native substrate proteins and provides a physical environment optimized to promote and accelerate protein folding. GroES binds to the apical surface of the GroEL ring, thereby capping the opening of the GroEL channel.</text>
</comment>
<dbReference type="KEGG" id="avs:AWM76_09505"/>
<comment type="subcellular location">
    <subcellularLocation>
        <location evidence="3">Cytoplasm</location>
    </subcellularLocation>
</comment>
<sequence length="89" mass="9783">MIKPLNGRAVVRVEEAKEQTVSGIVLPSAAKEKQQVGVVEAVAENTEDFTSQLKEGDRVLFEKYAGSTFEYDGQELLIIKESDIIAIVD</sequence>
<dbReference type="GO" id="GO:0051087">
    <property type="term" value="F:protein-folding chaperone binding"/>
    <property type="evidence" value="ECO:0007669"/>
    <property type="project" value="TreeGrafter"/>
</dbReference>
<dbReference type="STRING" id="1377.AWM76_09505"/>
<accession>A0A2J9PMN7</accession>
<dbReference type="Proteomes" id="UP000192813">
    <property type="component" value="Unassembled WGS sequence"/>
</dbReference>
<evidence type="ECO:0000256" key="2">
    <source>
        <dbReference type="ARBA" id="ARBA00023186"/>
    </source>
</evidence>
<comment type="subunit">
    <text evidence="3">Heptamer of 7 subunits arranged in a ring. Interacts with the chaperonin GroEL.</text>
</comment>
<evidence type="ECO:0000313" key="7">
    <source>
        <dbReference type="Proteomes" id="UP000066986"/>
    </source>
</evidence>
<evidence type="ECO:0000256" key="1">
    <source>
        <dbReference type="ARBA" id="ARBA00006975"/>
    </source>
</evidence>
<dbReference type="FunFam" id="2.30.33.40:FF:000001">
    <property type="entry name" value="10 kDa chaperonin"/>
    <property type="match status" value="1"/>
</dbReference>
<evidence type="ECO:0000313" key="6">
    <source>
        <dbReference type="EMBL" id="PNL91609.1"/>
    </source>
</evidence>
<dbReference type="Pfam" id="PF00166">
    <property type="entry name" value="Cpn10"/>
    <property type="match status" value="1"/>
</dbReference>
<protein>
    <recommendedName>
        <fullName evidence="3">Co-chaperonin GroES</fullName>
    </recommendedName>
    <alternativeName>
        <fullName evidence="3">10 kDa chaperonin</fullName>
    </alternativeName>
    <alternativeName>
        <fullName evidence="3">Chaperonin-10</fullName>
        <shortName evidence="3">Cpn10</shortName>
    </alternativeName>
</protein>
<dbReference type="InterPro" id="IPR011032">
    <property type="entry name" value="GroES-like_sf"/>
</dbReference>
<dbReference type="GeneID" id="32031145"/>